<dbReference type="STRING" id="1045775.SAMN05216378_0786"/>
<keyword evidence="4" id="KW-0408">Iron</keyword>
<keyword evidence="5" id="KW-0411">Iron-sulfur</keyword>
<dbReference type="InterPro" id="IPR004155">
    <property type="entry name" value="PBS_lyase_HEAT"/>
</dbReference>
<proteinExistence type="predicted"/>
<dbReference type="Pfam" id="PF12831">
    <property type="entry name" value="FAD_oxidored"/>
    <property type="match status" value="2"/>
</dbReference>
<keyword evidence="3" id="KW-0560">Oxidoreductase</keyword>
<dbReference type="PANTHER" id="PTHR43498">
    <property type="entry name" value="FERREDOXIN:COB-COM HETERODISULFIDE REDUCTASE SUBUNIT A"/>
    <property type="match status" value="1"/>
</dbReference>
<reference evidence="7" key="1">
    <citation type="submission" date="2016-10" db="EMBL/GenBank/DDBJ databases">
        <authorList>
            <person name="Varghese N."/>
            <person name="Submissions S."/>
        </authorList>
    </citation>
    <scope>NUCLEOTIDE SEQUENCE [LARGE SCALE GENOMIC DNA]</scope>
    <source>
        <strain evidence="7">CGMCC 1.10784</strain>
    </source>
</reference>
<dbReference type="InterPro" id="IPR039650">
    <property type="entry name" value="HdrA-like"/>
</dbReference>
<gene>
    <name evidence="6" type="ORF">SAMN05216378_0786</name>
</gene>
<sequence>MRLMEKHAGVITPSTSTAAFEDHYDVIVVGLGTAGSMAAISAAQRGLKVLGIEKLSCMGGTGTTGGVVGYYYGNRGGVFESIDSQVAAYQRQDDFVPFQGVHAEIKNWVMDSEAVKAGVDVEYESYVVGVYMEGQAVKGLRWVSPTGVHHTSAKFVIDSTGNAEVCEIAGCSFDMGREMDGTCQPFSNVQMRLYPNQKVGNFYTDSGYMDISKAEDVTRSIFESNLLGTHLQERYEAEPLLLKICQLLGIRESRNIVGEERVTFADFLEGRVTREPVFLGFSNLDNHGKDMAFESNLQQDWLVAASLFGPCFNVPIPRGALIPKGVDGLLAAGRCISLDHDIASAIRQKRDMEKCGETAANMAFLSITKEVPIRELSYEQLVELQLETGCMKAGDRPEFKEITPQESNEKLAVPAMKWMNDPQELKEALNSDKSGFAIWSAKRLGDQMRGTLLNWMGEQEHGLLYKNSALALGLIGDPACLPVLREMVYRRDLYVPKSSRKFNQPHVFAAIYLLGRLKDQDIMPELLSFMQSDAFIDKMDVDRSNDEFIFDLKELYFQFFSFSMIAAIRIADAFPEWRSQVTELLTKRLADPNLELVITLKTHLKEANGFLKKNMNDRVKYIYETRVQHWLD</sequence>
<protein>
    <submittedName>
        <fullName evidence="6">FAD dependent oxidoreductase</fullName>
    </submittedName>
</protein>
<dbReference type="Proteomes" id="UP000198855">
    <property type="component" value="Unassembled WGS sequence"/>
</dbReference>
<evidence type="ECO:0000256" key="3">
    <source>
        <dbReference type="ARBA" id="ARBA00023002"/>
    </source>
</evidence>
<evidence type="ECO:0000256" key="2">
    <source>
        <dbReference type="ARBA" id="ARBA00022723"/>
    </source>
</evidence>
<keyword evidence="2" id="KW-0479">Metal-binding</keyword>
<dbReference type="GO" id="GO:0016491">
    <property type="term" value="F:oxidoreductase activity"/>
    <property type="evidence" value="ECO:0007669"/>
    <property type="project" value="UniProtKB-KW"/>
</dbReference>
<evidence type="ECO:0000256" key="1">
    <source>
        <dbReference type="ARBA" id="ARBA00022485"/>
    </source>
</evidence>
<dbReference type="AlphaFoldDB" id="A0A1I1U862"/>
<name>A0A1I1U862_9BACL</name>
<organism evidence="6 7">
    <name type="scientific">Paenibacillus catalpae</name>
    <dbReference type="NCBI Taxonomy" id="1045775"/>
    <lineage>
        <taxon>Bacteria</taxon>
        <taxon>Bacillati</taxon>
        <taxon>Bacillota</taxon>
        <taxon>Bacilli</taxon>
        <taxon>Bacillales</taxon>
        <taxon>Paenibacillaceae</taxon>
        <taxon>Paenibacillus</taxon>
    </lineage>
</organism>
<evidence type="ECO:0000313" key="7">
    <source>
        <dbReference type="Proteomes" id="UP000198855"/>
    </source>
</evidence>
<accession>A0A1I1U862</accession>
<dbReference type="InterPro" id="IPR011989">
    <property type="entry name" value="ARM-like"/>
</dbReference>
<dbReference type="SUPFAM" id="SSF51905">
    <property type="entry name" value="FAD/NAD(P)-binding domain"/>
    <property type="match status" value="1"/>
</dbReference>
<keyword evidence="7" id="KW-1185">Reference proteome</keyword>
<evidence type="ECO:0000256" key="4">
    <source>
        <dbReference type="ARBA" id="ARBA00023004"/>
    </source>
</evidence>
<dbReference type="InterPro" id="IPR036188">
    <property type="entry name" value="FAD/NAD-bd_sf"/>
</dbReference>
<dbReference type="Pfam" id="PF03130">
    <property type="entry name" value="HEAT_PBS"/>
    <property type="match status" value="1"/>
</dbReference>
<dbReference type="Gene3D" id="3.50.50.60">
    <property type="entry name" value="FAD/NAD(P)-binding domain"/>
    <property type="match status" value="1"/>
</dbReference>
<evidence type="ECO:0000256" key="5">
    <source>
        <dbReference type="ARBA" id="ARBA00023014"/>
    </source>
</evidence>
<dbReference type="OrthoDB" id="2493700at2"/>
<dbReference type="GO" id="GO:0046872">
    <property type="term" value="F:metal ion binding"/>
    <property type="evidence" value="ECO:0007669"/>
    <property type="project" value="UniProtKB-KW"/>
</dbReference>
<keyword evidence="1" id="KW-0004">4Fe-4S</keyword>
<evidence type="ECO:0000313" key="6">
    <source>
        <dbReference type="EMBL" id="SFD64080.1"/>
    </source>
</evidence>
<dbReference type="GO" id="GO:0051539">
    <property type="term" value="F:4 iron, 4 sulfur cluster binding"/>
    <property type="evidence" value="ECO:0007669"/>
    <property type="project" value="UniProtKB-KW"/>
</dbReference>
<dbReference type="Gene3D" id="1.25.10.10">
    <property type="entry name" value="Leucine-rich Repeat Variant"/>
    <property type="match status" value="1"/>
</dbReference>
<dbReference type="PANTHER" id="PTHR43498:SF1">
    <property type="entry name" value="COB--COM HETERODISULFIDE REDUCTASE IRON-SULFUR SUBUNIT A"/>
    <property type="match status" value="1"/>
</dbReference>
<dbReference type="EMBL" id="FOMT01000001">
    <property type="protein sequence ID" value="SFD64080.1"/>
    <property type="molecule type" value="Genomic_DNA"/>
</dbReference>